<dbReference type="InterPro" id="IPR011250">
    <property type="entry name" value="OMP/PagP_B-barrel"/>
</dbReference>
<feature type="transmembrane region" description="Helical" evidence="1">
    <location>
        <begin position="135"/>
        <end position="156"/>
    </location>
</feature>
<evidence type="ECO:0000256" key="1">
    <source>
        <dbReference type="SAM" id="Phobius"/>
    </source>
</evidence>
<organism evidence="3 4">
    <name type="scientific">Biostraticola tofi</name>
    <dbReference type="NCBI Taxonomy" id="466109"/>
    <lineage>
        <taxon>Bacteria</taxon>
        <taxon>Pseudomonadati</taxon>
        <taxon>Pseudomonadota</taxon>
        <taxon>Gammaproteobacteria</taxon>
        <taxon>Enterobacterales</taxon>
        <taxon>Bruguierivoracaceae</taxon>
        <taxon>Biostraticola</taxon>
    </lineage>
</organism>
<keyword evidence="1" id="KW-1133">Transmembrane helix</keyword>
<proteinExistence type="predicted"/>
<dbReference type="InterPro" id="IPR009998">
    <property type="entry name" value="YfaZ"/>
</dbReference>
<feature type="chain" id="PRO_5020689238" evidence="2">
    <location>
        <begin position="23"/>
        <end position="180"/>
    </location>
</feature>
<keyword evidence="1" id="KW-0472">Membrane</keyword>
<comment type="caution">
    <text evidence="3">The sequence shown here is derived from an EMBL/GenBank/DDBJ whole genome shotgun (WGS) entry which is preliminary data.</text>
</comment>
<reference evidence="3 4" key="1">
    <citation type="submission" date="2019-03" db="EMBL/GenBank/DDBJ databases">
        <title>Genomic Encyclopedia of Type Strains, Phase IV (KMG-IV): sequencing the most valuable type-strain genomes for metagenomic binning, comparative biology and taxonomic classification.</title>
        <authorList>
            <person name="Goeker M."/>
        </authorList>
    </citation>
    <scope>NUCLEOTIDE SEQUENCE [LARGE SCALE GENOMIC DNA]</scope>
    <source>
        <strain evidence="3 4">DSM 19580</strain>
    </source>
</reference>
<dbReference type="EMBL" id="SMCR01000006">
    <property type="protein sequence ID" value="TCV95190.1"/>
    <property type="molecule type" value="Genomic_DNA"/>
</dbReference>
<dbReference type="SUPFAM" id="SSF56925">
    <property type="entry name" value="OMPA-like"/>
    <property type="match status" value="1"/>
</dbReference>
<sequence length="180" mass="18758">MKNFNTAGAAAVLLLASTAAQAISVGGELGRQYTRAGIGLGTDSPGLGLSGTWVDNDKQGTVTGLGLDYRIPLGPVMVAAGGRALYTSPKFSEDGLVLAVGAGASFSFFPMFSLYGDYYYSPDSLSSGLKNYTEATAGLRFTPIMLTSVSLGYRYLMLEGRNGHSSRIADGIYLGGSVHF</sequence>
<evidence type="ECO:0000313" key="3">
    <source>
        <dbReference type="EMBL" id="TCV95190.1"/>
    </source>
</evidence>
<accession>A0A4R3YRV7</accession>
<protein>
    <submittedName>
        <fullName evidence="3">YfaZ</fullName>
    </submittedName>
</protein>
<feature type="transmembrane region" description="Helical" evidence="1">
    <location>
        <begin position="95"/>
        <end position="115"/>
    </location>
</feature>
<keyword evidence="2" id="KW-0732">Signal</keyword>
<dbReference type="RefSeq" id="WP_131865876.1">
    <property type="nucleotide sequence ID" value="NZ_SMCR01000006.1"/>
</dbReference>
<feature type="signal peptide" evidence="2">
    <location>
        <begin position="1"/>
        <end position="22"/>
    </location>
</feature>
<name>A0A4R3YRV7_9GAMM</name>
<keyword evidence="1" id="KW-0812">Transmembrane</keyword>
<dbReference type="OrthoDB" id="6506259at2"/>
<dbReference type="Proteomes" id="UP000295719">
    <property type="component" value="Unassembled WGS sequence"/>
</dbReference>
<keyword evidence="4" id="KW-1185">Reference proteome</keyword>
<dbReference type="AlphaFoldDB" id="A0A4R3YRV7"/>
<dbReference type="Pfam" id="PF07437">
    <property type="entry name" value="YfaZ"/>
    <property type="match status" value="1"/>
</dbReference>
<evidence type="ECO:0000313" key="4">
    <source>
        <dbReference type="Proteomes" id="UP000295719"/>
    </source>
</evidence>
<evidence type="ECO:0000256" key="2">
    <source>
        <dbReference type="SAM" id="SignalP"/>
    </source>
</evidence>
<gene>
    <name evidence="3" type="ORF">EDC52_106121</name>
</gene>